<comment type="caution">
    <text evidence="4">The sequence shown here is derived from an EMBL/GenBank/DDBJ whole genome shotgun (WGS) entry which is preliminary data.</text>
</comment>
<reference evidence="4 5" key="1">
    <citation type="submission" date="2020-05" db="EMBL/GenBank/DDBJ databases">
        <authorList>
            <person name="Whitworth D."/>
        </authorList>
    </citation>
    <scope>NUCLEOTIDE SEQUENCE [LARGE SCALE GENOMIC DNA]</scope>
    <source>
        <strain evidence="4 5">AM005</strain>
    </source>
</reference>
<evidence type="ECO:0000313" key="5">
    <source>
        <dbReference type="Proteomes" id="UP000533080"/>
    </source>
</evidence>
<accession>A0A7Y4MTD1</accession>
<dbReference type="EMBL" id="JABFNT010000109">
    <property type="protein sequence ID" value="NOJ82001.1"/>
    <property type="molecule type" value="Genomic_DNA"/>
</dbReference>
<feature type="transmembrane region" description="Helical" evidence="3">
    <location>
        <begin position="238"/>
        <end position="258"/>
    </location>
</feature>
<name>A0A7Y4MTD1_MYXXA</name>
<dbReference type="SUPFAM" id="SSF48452">
    <property type="entry name" value="TPR-like"/>
    <property type="match status" value="1"/>
</dbReference>
<dbReference type="Gene3D" id="1.25.40.10">
    <property type="entry name" value="Tetratricopeptide repeat domain"/>
    <property type="match status" value="1"/>
</dbReference>
<proteinExistence type="predicted"/>
<evidence type="ECO:0000256" key="1">
    <source>
        <dbReference type="PROSITE-ProRule" id="PRU00339"/>
    </source>
</evidence>
<sequence length="321" mass="34272">MAWRCLRCWASLAGTARALHFERPFLDNRTSVVAFPFMESFTLKKAPLQVWVLSYTLLLPGLALGQTVAAKAAQSSARDSSFRARLKAAAQLYEELEYEQALKTLTQAKALATTDDERADAAMYEAIVLADLGRRSQSLRAFREALSLQPDSQLPVRVSPKVARDFEDVRKKLQSERVASAPVEPPPAPSQDRPVLEPEGTASAVAAPSPAAPTPSLLTSVEPELLAHAPTGLRIRPLPVALLGAGVLAGGIGSYLGLRSRSDIQSARDTFSVDEQMGHLDAARGKALGANILFGVAATAAAGAVITYFLGNEATAQREAR</sequence>
<keyword evidence="3" id="KW-0812">Transmembrane</keyword>
<dbReference type="InterPro" id="IPR011990">
    <property type="entry name" value="TPR-like_helical_dom_sf"/>
</dbReference>
<feature type="region of interest" description="Disordered" evidence="2">
    <location>
        <begin position="175"/>
        <end position="216"/>
    </location>
</feature>
<protein>
    <submittedName>
        <fullName evidence="4">Tetratricopeptide repeat protein</fullName>
    </submittedName>
</protein>
<keyword evidence="3" id="KW-0472">Membrane</keyword>
<feature type="repeat" description="TPR" evidence="1">
    <location>
        <begin position="119"/>
        <end position="152"/>
    </location>
</feature>
<dbReference type="AlphaFoldDB" id="A0A7Y4MTD1"/>
<dbReference type="InterPro" id="IPR019734">
    <property type="entry name" value="TPR_rpt"/>
</dbReference>
<keyword evidence="1" id="KW-0802">TPR repeat</keyword>
<organism evidence="4 5">
    <name type="scientific">Myxococcus xanthus</name>
    <dbReference type="NCBI Taxonomy" id="34"/>
    <lineage>
        <taxon>Bacteria</taxon>
        <taxon>Pseudomonadati</taxon>
        <taxon>Myxococcota</taxon>
        <taxon>Myxococcia</taxon>
        <taxon>Myxococcales</taxon>
        <taxon>Cystobacterineae</taxon>
        <taxon>Myxococcaceae</taxon>
        <taxon>Myxococcus</taxon>
    </lineage>
</organism>
<dbReference type="PROSITE" id="PS50005">
    <property type="entry name" value="TPR"/>
    <property type="match status" value="1"/>
</dbReference>
<gene>
    <name evidence="4" type="ORF">HNV28_27360</name>
</gene>
<evidence type="ECO:0000256" key="2">
    <source>
        <dbReference type="SAM" id="MobiDB-lite"/>
    </source>
</evidence>
<dbReference type="Proteomes" id="UP000533080">
    <property type="component" value="Unassembled WGS sequence"/>
</dbReference>
<evidence type="ECO:0000313" key="4">
    <source>
        <dbReference type="EMBL" id="NOJ82001.1"/>
    </source>
</evidence>
<feature type="compositionally biased region" description="Low complexity" evidence="2">
    <location>
        <begin position="201"/>
        <end position="216"/>
    </location>
</feature>
<keyword evidence="3" id="KW-1133">Transmembrane helix</keyword>
<feature type="transmembrane region" description="Helical" evidence="3">
    <location>
        <begin position="287"/>
        <end position="311"/>
    </location>
</feature>
<evidence type="ECO:0000256" key="3">
    <source>
        <dbReference type="SAM" id="Phobius"/>
    </source>
</evidence>